<feature type="domain" description="PEP-utilising enzyme C-terminal" evidence="19">
    <location>
        <begin position="479"/>
        <end position="785"/>
    </location>
</feature>
<evidence type="ECO:0000313" key="20">
    <source>
        <dbReference type="EMBL" id="QPQ54960.1"/>
    </source>
</evidence>
<evidence type="ECO:0000256" key="2">
    <source>
        <dbReference type="ARBA" id="ARBA00002988"/>
    </source>
</evidence>
<dbReference type="UniPathway" id="UPA00138"/>
<evidence type="ECO:0000259" key="18">
    <source>
        <dbReference type="Pfam" id="PF01326"/>
    </source>
</evidence>
<comment type="catalytic activity">
    <reaction evidence="14 15">
        <text>pyruvate + ATP + H2O = phosphoenolpyruvate + AMP + phosphate + 2 H(+)</text>
        <dbReference type="Rhea" id="RHEA:11364"/>
        <dbReference type="ChEBI" id="CHEBI:15361"/>
        <dbReference type="ChEBI" id="CHEBI:15377"/>
        <dbReference type="ChEBI" id="CHEBI:15378"/>
        <dbReference type="ChEBI" id="CHEBI:30616"/>
        <dbReference type="ChEBI" id="CHEBI:43474"/>
        <dbReference type="ChEBI" id="CHEBI:58702"/>
        <dbReference type="ChEBI" id="CHEBI:456215"/>
        <dbReference type="EC" id="2.7.9.2"/>
    </reaction>
</comment>
<sequence length="821" mass="88431">MDHVRWLKDVSIADVPQVGGKNASLGEMIRGLSGQCIRVPGGFATTASAYRAFLANNDLAPFIAEALGRYRAGATSLREAGKSVRERILAATLSADMEAALRDHYRTLSREAGKEDIAVAVRSSATAEDLPGASFAGQQETFLNVRGEEALIDACRRCYASLFTDRAITYREIKGFDPLDIALSVGVQPMVRTDLGASGVMFTIDPETGFPGVVVISAAWGLGETVVQGAVDPDSYMLFKAFFDRPGIVPLLERTRGAKAIKMVYGDTQAERTRTVETSAAEREAFVLGDDDILTLARWGAAIERHYGRAMDIEWGKDGETGELFILQARPETVHGAASVSCFEVYTLKEKGKLIATGAAVGSGMAAGEACLLNGIEEAGRFRDGQILVAIATNPDWVPLMKRAAGIVTDHGGPTSHAAIVSRELGLPAVVGTGDATAHVRDGQPITINCAQGEEGLVYDGRLAFDRQVIETAQLPDPGVDIMVNMANPSAAFRWWRLPAKGVGLARMEFIIGGLIKLHPMAAAHPERLSPDDAVATRALSQNYESPADYFVQTLAEGIAKLAAPFHPYPAIVRLSDFKSNEYASLIGGKTFEPGEANPMLGFRGASRYYDPRYKDGFVLECRAMKAAREELGFSNILVMIPFCRTVGEADKVLAVMAENGLRRGKDGLQVYMMCEIPSNVVMAREFARRFDGFSIGSNDLAQLVLGVDRDSAELAKAFDERDEAVKRMIAEAIAGAHQERIKIGICGQGPSNHPDFARFLIEQGIDSLSLNPDSFVKTVEALARMREEARPFPGEGRGPASEIIAAGLRPSPEHALSSNL</sequence>
<dbReference type="Pfam" id="PF01326">
    <property type="entry name" value="PPDK_N"/>
    <property type="match status" value="1"/>
</dbReference>
<dbReference type="PANTHER" id="PTHR43030:SF1">
    <property type="entry name" value="PHOSPHOENOLPYRUVATE SYNTHASE"/>
    <property type="match status" value="1"/>
</dbReference>
<comment type="cofactor">
    <cofactor evidence="1 15">
        <name>Mg(2+)</name>
        <dbReference type="ChEBI" id="CHEBI:18420"/>
    </cofactor>
</comment>
<reference evidence="20 21" key="1">
    <citation type="submission" date="2020-11" db="EMBL/GenBank/DDBJ databases">
        <title>Genome seq and assembly of Sphingosinicella sp.</title>
        <authorList>
            <person name="Chhetri G."/>
        </authorList>
    </citation>
    <scope>NUCLEOTIDE SEQUENCE [LARGE SCALE GENOMIC DNA]</scope>
    <source>
        <strain evidence="20 21">UDD2</strain>
    </source>
</reference>
<dbReference type="InterPro" id="IPR023151">
    <property type="entry name" value="PEP_util_CS"/>
</dbReference>
<dbReference type="InterPro" id="IPR006319">
    <property type="entry name" value="PEP_synth"/>
</dbReference>
<dbReference type="Pfam" id="PF00391">
    <property type="entry name" value="PEP-utilizers"/>
    <property type="match status" value="1"/>
</dbReference>
<dbReference type="InterPro" id="IPR015813">
    <property type="entry name" value="Pyrv/PenolPyrv_kinase-like_dom"/>
</dbReference>
<keyword evidence="12 15" id="KW-0460">Magnesium</keyword>
<keyword evidence="9 15" id="KW-0547">Nucleotide-binding</keyword>
<evidence type="ECO:0000256" key="11">
    <source>
        <dbReference type="ARBA" id="ARBA00022840"/>
    </source>
</evidence>
<evidence type="ECO:0000256" key="9">
    <source>
        <dbReference type="ARBA" id="ARBA00022741"/>
    </source>
</evidence>
<evidence type="ECO:0000256" key="3">
    <source>
        <dbReference type="ARBA" id="ARBA00004742"/>
    </source>
</evidence>
<feature type="region of interest" description="Disordered" evidence="16">
    <location>
        <begin position="791"/>
        <end position="821"/>
    </location>
</feature>
<keyword evidence="7 15" id="KW-0808">Transferase</keyword>
<gene>
    <name evidence="20" type="primary">ppsA</name>
    <name evidence="20" type="ORF">IC614_11725</name>
</gene>
<dbReference type="AlphaFoldDB" id="A0A7T2GJE7"/>
<dbReference type="NCBIfam" id="NF005057">
    <property type="entry name" value="PRK06464.1"/>
    <property type="match status" value="1"/>
</dbReference>
<evidence type="ECO:0000256" key="15">
    <source>
        <dbReference type="PIRNR" id="PIRNR000854"/>
    </source>
</evidence>
<dbReference type="InterPro" id="IPR040442">
    <property type="entry name" value="Pyrv_kinase-like_dom_sf"/>
</dbReference>
<evidence type="ECO:0000256" key="13">
    <source>
        <dbReference type="ARBA" id="ARBA00033470"/>
    </source>
</evidence>
<comment type="pathway">
    <text evidence="3 15">Carbohydrate biosynthesis; gluconeogenesis.</text>
</comment>
<comment type="similarity">
    <text evidence="4 15">Belongs to the PEP-utilizing enzyme family.</text>
</comment>
<dbReference type="NCBIfam" id="TIGR01418">
    <property type="entry name" value="PEP_synth"/>
    <property type="match status" value="1"/>
</dbReference>
<comment type="function">
    <text evidence="2 15">Catalyzes the phosphorylation of pyruvate to phosphoenolpyruvate.</text>
</comment>
<evidence type="ECO:0000256" key="1">
    <source>
        <dbReference type="ARBA" id="ARBA00001946"/>
    </source>
</evidence>
<evidence type="ECO:0000256" key="16">
    <source>
        <dbReference type="SAM" id="MobiDB-lite"/>
    </source>
</evidence>
<dbReference type="InterPro" id="IPR036637">
    <property type="entry name" value="Phosphohistidine_dom_sf"/>
</dbReference>
<dbReference type="Gene3D" id="3.50.30.10">
    <property type="entry name" value="Phosphohistidine domain"/>
    <property type="match status" value="1"/>
</dbReference>
<dbReference type="KEGG" id="sflv:IC614_11725"/>
<accession>A0A7T2GJE7</accession>
<evidence type="ECO:0000256" key="5">
    <source>
        <dbReference type="ARBA" id="ARBA00011996"/>
    </source>
</evidence>
<dbReference type="SUPFAM" id="SSF56059">
    <property type="entry name" value="Glutathione synthetase ATP-binding domain-like"/>
    <property type="match status" value="1"/>
</dbReference>
<dbReference type="GO" id="GO:0006094">
    <property type="term" value="P:gluconeogenesis"/>
    <property type="evidence" value="ECO:0007669"/>
    <property type="project" value="UniProtKB-UniPathway"/>
</dbReference>
<dbReference type="PROSITE" id="PS00370">
    <property type="entry name" value="PEP_ENZYMES_PHOS_SITE"/>
    <property type="match status" value="1"/>
</dbReference>
<dbReference type="Proteomes" id="UP000594873">
    <property type="component" value="Chromosome"/>
</dbReference>
<keyword evidence="20" id="KW-0670">Pyruvate</keyword>
<evidence type="ECO:0000259" key="17">
    <source>
        <dbReference type="Pfam" id="PF00391"/>
    </source>
</evidence>
<dbReference type="InterPro" id="IPR013815">
    <property type="entry name" value="ATP_grasp_subdomain_1"/>
</dbReference>
<dbReference type="InterPro" id="IPR000121">
    <property type="entry name" value="PEP_util_C"/>
</dbReference>
<dbReference type="GO" id="GO:0005524">
    <property type="term" value="F:ATP binding"/>
    <property type="evidence" value="ECO:0007669"/>
    <property type="project" value="UniProtKB-KW"/>
</dbReference>
<evidence type="ECO:0000256" key="4">
    <source>
        <dbReference type="ARBA" id="ARBA00007837"/>
    </source>
</evidence>
<dbReference type="EMBL" id="CP065592">
    <property type="protein sequence ID" value="QPQ54960.1"/>
    <property type="molecule type" value="Genomic_DNA"/>
</dbReference>
<dbReference type="PROSITE" id="PS00742">
    <property type="entry name" value="PEP_ENZYMES_2"/>
    <property type="match status" value="1"/>
</dbReference>
<evidence type="ECO:0000256" key="6">
    <source>
        <dbReference type="ARBA" id="ARBA00021623"/>
    </source>
</evidence>
<evidence type="ECO:0000259" key="19">
    <source>
        <dbReference type="Pfam" id="PF02896"/>
    </source>
</evidence>
<dbReference type="InterPro" id="IPR018274">
    <property type="entry name" value="PEP_util_AS"/>
</dbReference>
<proteinExistence type="inferred from homology"/>
<dbReference type="FunFam" id="3.30.1490.20:FF:000010">
    <property type="entry name" value="Phosphoenolpyruvate synthase"/>
    <property type="match status" value="1"/>
</dbReference>
<dbReference type="PANTHER" id="PTHR43030">
    <property type="entry name" value="PHOSPHOENOLPYRUVATE SYNTHASE"/>
    <property type="match status" value="1"/>
</dbReference>
<keyword evidence="10 15" id="KW-0418">Kinase</keyword>
<keyword evidence="11 15" id="KW-0067">ATP-binding</keyword>
<evidence type="ECO:0000256" key="8">
    <source>
        <dbReference type="ARBA" id="ARBA00022723"/>
    </source>
</evidence>
<evidence type="ECO:0000256" key="7">
    <source>
        <dbReference type="ARBA" id="ARBA00022679"/>
    </source>
</evidence>
<dbReference type="Gene3D" id="3.30.1490.20">
    <property type="entry name" value="ATP-grasp fold, A domain"/>
    <property type="match status" value="1"/>
</dbReference>
<dbReference type="InterPro" id="IPR008279">
    <property type="entry name" value="PEP-util_enz_mobile_dom"/>
</dbReference>
<keyword evidence="21" id="KW-1185">Reference proteome</keyword>
<dbReference type="GO" id="GO:0046872">
    <property type="term" value="F:metal ion binding"/>
    <property type="evidence" value="ECO:0007669"/>
    <property type="project" value="UniProtKB-KW"/>
</dbReference>
<dbReference type="PIRSF" id="PIRSF000854">
    <property type="entry name" value="PEP_synthase"/>
    <property type="match status" value="1"/>
</dbReference>
<name>A0A7T2GJE7_9SPHN</name>
<dbReference type="InterPro" id="IPR002192">
    <property type="entry name" value="PPDK_AMP/ATP-bd"/>
</dbReference>
<evidence type="ECO:0000256" key="10">
    <source>
        <dbReference type="ARBA" id="ARBA00022777"/>
    </source>
</evidence>
<evidence type="ECO:0000256" key="14">
    <source>
        <dbReference type="ARBA" id="ARBA00047700"/>
    </source>
</evidence>
<evidence type="ECO:0000256" key="12">
    <source>
        <dbReference type="ARBA" id="ARBA00022842"/>
    </source>
</evidence>
<feature type="domain" description="PEP-utilising enzyme mobile" evidence="17">
    <location>
        <begin position="383"/>
        <end position="453"/>
    </location>
</feature>
<dbReference type="RefSeq" id="WP_200971636.1">
    <property type="nucleotide sequence ID" value="NZ_CP065592.1"/>
</dbReference>
<dbReference type="GO" id="GO:0008986">
    <property type="term" value="F:pyruvate, water dikinase activity"/>
    <property type="evidence" value="ECO:0007669"/>
    <property type="project" value="UniProtKB-EC"/>
</dbReference>
<dbReference type="SUPFAM" id="SSF52009">
    <property type="entry name" value="Phosphohistidine domain"/>
    <property type="match status" value="1"/>
</dbReference>
<evidence type="ECO:0000313" key="21">
    <source>
        <dbReference type="Proteomes" id="UP000594873"/>
    </source>
</evidence>
<dbReference type="Gene3D" id="3.30.470.20">
    <property type="entry name" value="ATP-grasp fold, B domain"/>
    <property type="match status" value="1"/>
</dbReference>
<dbReference type="Gene3D" id="3.20.20.60">
    <property type="entry name" value="Phosphoenolpyruvate-binding domains"/>
    <property type="match status" value="1"/>
</dbReference>
<feature type="domain" description="Pyruvate phosphate dikinase AMP/ATP-binding" evidence="18">
    <location>
        <begin position="16"/>
        <end position="339"/>
    </location>
</feature>
<dbReference type="Pfam" id="PF02896">
    <property type="entry name" value="PEP-utilizers_C"/>
    <property type="match status" value="1"/>
</dbReference>
<dbReference type="FunFam" id="3.30.470.20:FF:000017">
    <property type="entry name" value="Phosphoenolpyruvate synthase"/>
    <property type="match status" value="1"/>
</dbReference>
<dbReference type="SUPFAM" id="SSF51621">
    <property type="entry name" value="Phosphoenolpyruvate/pyruvate domain"/>
    <property type="match status" value="1"/>
</dbReference>
<organism evidence="20 21">
    <name type="scientific">Allosphingosinicella flava</name>
    <dbReference type="NCBI Taxonomy" id="2771430"/>
    <lineage>
        <taxon>Bacteria</taxon>
        <taxon>Pseudomonadati</taxon>
        <taxon>Pseudomonadota</taxon>
        <taxon>Alphaproteobacteria</taxon>
        <taxon>Sphingomonadales</taxon>
        <taxon>Sphingomonadaceae</taxon>
        <taxon>Allosphingosinicella</taxon>
    </lineage>
</organism>
<protein>
    <recommendedName>
        <fullName evidence="6 15">Phosphoenolpyruvate synthase</fullName>
        <shortName evidence="15">PEP synthase</shortName>
        <ecNumber evidence="5 15">2.7.9.2</ecNumber>
    </recommendedName>
    <alternativeName>
        <fullName evidence="13 15">Pyruvate, water dikinase</fullName>
    </alternativeName>
</protein>
<dbReference type="EC" id="2.7.9.2" evidence="5 15"/>
<keyword evidence="8 15" id="KW-0479">Metal-binding</keyword>